<dbReference type="OrthoDB" id="9808843at2"/>
<sequence length="182" mass="20595">MSSIVVVFPKKETAANIRNLLVRGGIDISGICTTGAQALQYADNFGEGIMICGYKMQDMLYSELRECLPESFEMLLIASPDKWSQDLVKGVIGLPTPVKGYDLLNTLQMMMQTMQRRRRKRREAARNRDPGQRALIGQAKALLMERNHMTEEEAHRYLQKCSMDSGNNMLETAQMVLTIMSE</sequence>
<dbReference type="InterPro" id="IPR011006">
    <property type="entry name" value="CheY-like_superfamily"/>
</dbReference>
<dbReference type="GO" id="GO:0003723">
    <property type="term" value="F:RNA binding"/>
    <property type="evidence" value="ECO:0007669"/>
    <property type="project" value="InterPro"/>
</dbReference>
<proteinExistence type="predicted"/>
<dbReference type="SUPFAM" id="SSF52172">
    <property type="entry name" value="CheY-like"/>
    <property type="match status" value="1"/>
</dbReference>
<feature type="domain" description="ANTAR" evidence="1">
    <location>
        <begin position="116"/>
        <end position="177"/>
    </location>
</feature>
<protein>
    <submittedName>
        <fullName evidence="2">ANTAR domain</fullName>
    </submittedName>
</protein>
<dbReference type="Gene3D" id="1.10.10.10">
    <property type="entry name" value="Winged helix-like DNA-binding domain superfamily/Winged helix DNA-binding domain"/>
    <property type="match status" value="1"/>
</dbReference>
<dbReference type="SMART" id="SM01012">
    <property type="entry name" value="ANTAR"/>
    <property type="match status" value="1"/>
</dbReference>
<dbReference type="InterPro" id="IPR005561">
    <property type="entry name" value="ANTAR"/>
</dbReference>
<dbReference type="STRING" id="39482.ERS852491_02966"/>
<dbReference type="PROSITE" id="PS50921">
    <property type="entry name" value="ANTAR"/>
    <property type="match status" value="1"/>
</dbReference>
<dbReference type="EMBL" id="CYZU01000028">
    <property type="protein sequence ID" value="CUO68521.1"/>
    <property type="molecule type" value="Genomic_DNA"/>
</dbReference>
<dbReference type="Proteomes" id="UP000095544">
    <property type="component" value="Unassembled WGS sequence"/>
</dbReference>
<organism evidence="2 3">
    <name type="scientific">Faecalicatena contorta</name>
    <dbReference type="NCBI Taxonomy" id="39482"/>
    <lineage>
        <taxon>Bacteria</taxon>
        <taxon>Bacillati</taxon>
        <taxon>Bacillota</taxon>
        <taxon>Clostridia</taxon>
        <taxon>Lachnospirales</taxon>
        <taxon>Lachnospiraceae</taxon>
        <taxon>Faecalicatena</taxon>
    </lineage>
</organism>
<name>A0A174H2Q9_9FIRM</name>
<dbReference type="RefSeq" id="WP_050641672.1">
    <property type="nucleotide sequence ID" value="NZ_CABKUE010000009.1"/>
</dbReference>
<evidence type="ECO:0000313" key="2">
    <source>
        <dbReference type="EMBL" id="CUO68521.1"/>
    </source>
</evidence>
<evidence type="ECO:0000259" key="1">
    <source>
        <dbReference type="PROSITE" id="PS50921"/>
    </source>
</evidence>
<evidence type="ECO:0000313" key="3">
    <source>
        <dbReference type="Proteomes" id="UP000095544"/>
    </source>
</evidence>
<reference evidence="2 3" key="1">
    <citation type="submission" date="2015-09" db="EMBL/GenBank/DDBJ databases">
        <authorList>
            <consortium name="Pathogen Informatics"/>
        </authorList>
    </citation>
    <scope>NUCLEOTIDE SEQUENCE [LARGE SCALE GENOMIC DNA]</scope>
    <source>
        <strain evidence="2 3">2789STDY5834876</strain>
    </source>
</reference>
<accession>A0A174H2Q9</accession>
<dbReference type="AlphaFoldDB" id="A0A174H2Q9"/>
<gene>
    <name evidence="2" type="ORF">ERS852491_02966</name>
</gene>
<dbReference type="InterPro" id="IPR036388">
    <property type="entry name" value="WH-like_DNA-bd_sf"/>
</dbReference>
<dbReference type="Pfam" id="PF03861">
    <property type="entry name" value="ANTAR"/>
    <property type="match status" value="1"/>
</dbReference>